<keyword evidence="3" id="KW-1185">Reference proteome</keyword>
<feature type="region of interest" description="Disordered" evidence="1">
    <location>
        <begin position="215"/>
        <end position="277"/>
    </location>
</feature>
<accession>A0AAD5WW44</accession>
<feature type="region of interest" description="Disordered" evidence="1">
    <location>
        <begin position="678"/>
        <end position="703"/>
    </location>
</feature>
<proteinExistence type="predicted"/>
<gene>
    <name evidence="2" type="ORF">MKZ38_006935</name>
</gene>
<evidence type="ECO:0000313" key="3">
    <source>
        <dbReference type="Proteomes" id="UP001201980"/>
    </source>
</evidence>
<dbReference type="PANTHER" id="PTHR46082">
    <property type="entry name" value="ATP/GTP-BINDING PROTEIN-RELATED"/>
    <property type="match status" value="1"/>
</dbReference>
<evidence type="ECO:0000256" key="1">
    <source>
        <dbReference type="SAM" id="MobiDB-lite"/>
    </source>
</evidence>
<dbReference type="PANTHER" id="PTHR46082:SF6">
    <property type="entry name" value="AAA+ ATPASE DOMAIN-CONTAINING PROTEIN-RELATED"/>
    <property type="match status" value="1"/>
</dbReference>
<evidence type="ECO:0000313" key="2">
    <source>
        <dbReference type="EMBL" id="KAJ2904894.1"/>
    </source>
</evidence>
<feature type="compositionally biased region" description="Low complexity" evidence="1">
    <location>
        <begin position="262"/>
        <end position="271"/>
    </location>
</feature>
<dbReference type="EMBL" id="JAKWBI020000042">
    <property type="protein sequence ID" value="KAJ2904894.1"/>
    <property type="molecule type" value="Genomic_DNA"/>
</dbReference>
<dbReference type="Proteomes" id="UP001201980">
    <property type="component" value="Unassembled WGS sequence"/>
</dbReference>
<feature type="compositionally biased region" description="Low complexity" evidence="1">
    <location>
        <begin position="520"/>
        <end position="532"/>
    </location>
</feature>
<comment type="caution">
    <text evidence="2">The sequence shown here is derived from an EMBL/GenBank/DDBJ whole genome shotgun (WGS) entry which is preliminary data.</text>
</comment>
<sequence length="778" mass="86234">MDPPFPIQDTNIDPALNSQESFSDCDELYNSLLQPPGTNVHLQTTFSDWLPPDDTEIPPTQPRTEQGSGTAHHGETAATPSQASKPRKPKAPTLRMKDWEPIKSRVIQLHKTLNLTLPQVHAQITKEFDIDPTLRQLKTMYSRCGLGRNVKEMEMQFIVHKYLDRKINEPDKDDLQFRLRGVTVTPENIERWMRRHGVPRDKLYVLENIEQPSELECWTPGNSPKPPGSPMSIDDCPSSLGTMPQSPSSSTAPAPSPRPLVSHSAPMASQSPAPPLADSAMDLALSQTNFTGQSPRLSTTSPATIPLSSLSLTYDPVPLQHPTYRSAEEARLQQQLQTMESVHGSGHRETFVVLRKLGHLFMSQGRYSRASSTIQHWVSSSCHHHGANSLQTARAFCAYGKLLNRQGRFADGEKVLRKAADTLKTELGLADLESLEAVSSLAWSLQEQGNYKDAKNLLSAAIERSQSIYGPAHKMALRLQKQMARLLFLDGDHSKAARLQGEVNLQSQKRRRAATTGGLEESSSSSSPSSSECVGNTSNTSNSPLQCRPRNTTTSFLVAKLNECFHLILEHKYSAAELLLQHLIPNLRARFGDEHPVTINGSSALATVYSNTHGRLDDALRLQRSILAVQERVLGSEHAETLKALGTVAVTLRAVHHHHHHVHDLVEIRPRDMRRMHRSIHNSSSSSSSSSSNNSNRPLLDESHDLGNSVLLKSRRALGPSHPDTLRRMFNHAKTLLDLGRTQEAVSLAEECLHGQSEVLGSEHIYARETARWLADHA</sequence>
<name>A0AAD5WW44_9PEZI</name>
<organism evidence="2 3">
    <name type="scientific">Zalerion maritima</name>
    <dbReference type="NCBI Taxonomy" id="339359"/>
    <lineage>
        <taxon>Eukaryota</taxon>
        <taxon>Fungi</taxon>
        <taxon>Dikarya</taxon>
        <taxon>Ascomycota</taxon>
        <taxon>Pezizomycotina</taxon>
        <taxon>Sordariomycetes</taxon>
        <taxon>Lulworthiomycetidae</taxon>
        <taxon>Lulworthiales</taxon>
        <taxon>Lulworthiaceae</taxon>
        <taxon>Zalerion</taxon>
    </lineage>
</organism>
<feature type="compositionally biased region" description="Low complexity" evidence="1">
    <location>
        <begin position="244"/>
        <end position="253"/>
    </location>
</feature>
<dbReference type="SUPFAM" id="SSF48452">
    <property type="entry name" value="TPR-like"/>
    <property type="match status" value="2"/>
</dbReference>
<dbReference type="Gene3D" id="1.25.40.10">
    <property type="entry name" value="Tetratricopeptide repeat domain"/>
    <property type="match status" value="2"/>
</dbReference>
<feature type="compositionally biased region" description="Low complexity" evidence="1">
    <location>
        <begin position="682"/>
        <end position="696"/>
    </location>
</feature>
<reference evidence="2" key="1">
    <citation type="submission" date="2022-07" db="EMBL/GenBank/DDBJ databases">
        <title>Draft genome sequence of Zalerion maritima ATCC 34329, a (micro)plastics degrading marine fungus.</title>
        <authorList>
            <person name="Paco A."/>
            <person name="Goncalves M.F.M."/>
            <person name="Rocha-Santos T.A.P."/>
            <person name="Alves A."/>
        </authorList>
    </citation>
    <scope>NUCLEOTIDE SEQUENCE</scope>
    <source>
        <strain evidence="2">ATCC 34329</strain>
    </source>
</reference>
<evidence type="ECO:0008006" key="4">
    <source>
        <dbReference type="Google" id="ProtNLM"/>
    </source>
</evidence>
<feature type="region of interest" description="Disordered" evidence="1">
    <location>
        <begin position="499"/>
        <end position="549"/>
    </location>
</feature>
<feature type="region of interest" description="Disordered" evidence="1">
    <location>
        <begin position="43"/>
        <end position="92"/>
    </location>
</feature>
<feature type="compositionally biased region" description="Polar residues" evidence="1">
    <location>
        <begin position="533"/>
        <end position="549"/>
    </location>
</feature>
<dbReference type="InterPro" id="IPR011990">
    <property type="entry name" value="TPR-like_helical_dom_sf"/>
</dbReference>
<dbReference type="Pfam" id="PF13424">
    <property type="entry name" value="TPR_12"/>
    <property type="match status" value="1"/>
</dbReference>
<dbReference type="AlphaFoldDB" id="A0AAD5WW44"/>
<dbReference type="InterPro" id="IPR053137">
    <property type="entry name" value="NLR-like"/>
</dbReference>
<dbReference type="Pfam" id="PF13374">
    <property type="entry name" value="TPR_10"/>
    <property type="match status" value="2"/>
</dbReference>
<protein>
    <recommendedName>
        <fullName evidence="4">Kinesin light chain</fullName>
    </recommendedName>
</protein>